<feature type="transmembrane region" description="Helical" evidence="4">
    <location>
        <begin position="211"/>
        <end position="229"/>
    </location>
</feature>
<feature type="transmembrane region" description="Helical" evidence="4">
    <location>
        <begin position="181"/>
        <end position="205"/>
    </location>
</feature>
<dbReference type="InterPro" id="IPR019734">
    <property type="entry name" value="TPR_rpt"/>
</dbReference>
<dbReference type="Proteomes" id="UP000178612">
    <property type="component" value="Unassembled WGS sequence"/>
</dbReference>
<sequence>MLSTILNDSGISHRMISKREKIFLISFGVLILIIYGQSLWGGFVFDDRGIKEHQALLSSIDNIIQVGLFPYWTVDAGLYRPITLLSYLFNNILLDGSAFSFHLVNLVLYFGICAAIYFLIKRLFSNKWFAYLSAMIFLVLPIHSEVVANITGRSELLSLLFALLVMFEFTKEKINPWLAGLWMFLAIGSKETAVAVVPLVALMMVIQKRKVISPATLGVAVGAAVYFLLRLIVLGPGHFLGVETSIIENPLLFVAPLERITTALAILWMYVSKTLWPVNLCSDYSYNQIPVSSFSSFAPWLGLIILLGSVISVFWFLRYRPVISFASAIFLASFIPVSSLLFPMGTIAGERLFFFPSLGFAIIVALLLSRLRWKWLSLLLLIPYVIISLQRQSVWMSEEKLFLNAVECSPNSVLSLSNVGTVYYFRGDYEMAAKYLEKSKAIKPVYSKGLNNLGLVYWKEGRFREAEDLFHQSLKQKYPYWGAVENLVLLKLSEGDREGALRWLKIIYPNVDDSVLRSQFSNQRGG</sequence>
<dbReference type="AlphaFoldDB" id="A0A1G2T1T6"/>
<feature type="repeat" description="TPR" evidence="3">
    <location>
        <begin position="447"/>
        <end position="480"/>
    </location>
</feature>
<evidence type="ECO:0000313" key="6">
    <source>
        <dbReference type="Proteomes" id="UP000178612"/>
    </source>
</evidence>
<feature type="repeat" description="TPR" evidence="3">
    <location>
        <begin position="413"/>
        <end position="446"/>
    </location>
</feature>
<evidence type="ECO:0000256" key="1">
    <source>
        <dbReference type="ARBA" id="ARBA00022737"/>
    </source>
</evidence>
<dbReference type="PANTHER" id="PTHR44227">
    <property type="match status" value="1"/>
</dbReference>
<dbReference type="SMART" id="SM00028">
    <property type="entry name" value="TPR"/>
    <property type="match status" value="2"/>
</dbReference>
<evidence type="ECO:0000256" key="3">
    <source>
        <dbReference type="PROSITE-ProRule" id="PRU00339"/>
    </source>
</evidence>
<feature type="transmembrane region" description="Helical" evidence="4">
    <location>
        <begin position="324"/>
        <end position="345"/>
    </location>
</feature>
<name>A0A1G2T1T6_9BACT</name>
<feature type="transmembrane region" description="Helical" evidence="4">
    <location>
        <begin position="99"/>
        <end position="119"/>
    </location>
</feature>
<keyword evidence="1" id="KW-0677">Repeat</keyword>
<feature type="transmembrane region" description="Helical" evidence="4">
    <location>
        <begin position="351"/>
        <end position="368"/>
    </location>
</feature>
<accession>A0A1G2T1T6</accession>
<keyword evidence="4" id="KW-1133">Transmembrane helix</keyword>
<dbReference type="Gene3D" id="1.25.40.10">
    <property type="entry name" value="Tetratricopeptide repeat domain"/>
    <property type="match status" value="1"/>
</dbReference>
<dbReference type="InterPro" id="IPR052346">
    <property type="entry name" value="O-mannosyl-transferase_TMTC"/>
</dbReference>
<evidence type="ECO:0000313" key="5">
    <source>
        <dbReference type="EMBL" id="OHA91235.1"/>
    </source>
</evidence>
<dbReference type="Pfam" id="PF13374">
    <property type="entry name" value="TPR_10"/>
    <property type="match status" value="2"/>
</dbReference>
<keyword evidence="2 3" id="KW-0802">TPR repeat</keyword>
<feature type="transmembrane region" description="Helical" evidence="4">
    <location>
        <begin position="128"/>
        <end position="144"/>
    </location>
</feature>
<organism evidence="5 6">
    <name type="scientific">Candidatus Zambryskibacteria bacterium RIFCSPHIGHO2_01_FULL_49_18</name>
    <dbReference type="NCBI Taxonomy" id="1802740"/>
    <lineage>
        <taxon>Bacteria</taxon>
        <taxon>Candidatus Zambryskiibacteriota</taxon>
    </lineage>
</organism>
<dbReference type="SUPFAM" id="SSF48452">
    <property type="entry name" value="TPR-like"/>
    <property type="match status" value="1"/>
</dbReference>
<evidence type="ECO:0000256" key="4">
    <source>
        <dbReference type="SAM" id="Phobius"/>
    </source>
</evidence>
<comment type="caution">
    <text evidence="5">The sequence shown here is derived from an EMBL/GenBank/DDBJ whole genome shotgun (WGS) entry which is preliminary data.</text>
</comment>
<dbReference type="InterPro" id="IPR011990">
    <property type="entry name" value="TPR-like_helical_dom_sf"/>
</dbReference>
<reference evidence="5 6" key="1">
    <citation type="journal article" date="2016" name="Nat. Commun.">
        <title>Thousands of microbial genomes shed light on interconnected biogeochemical processes in an aquifer system.</title>
        <authorList>
            <person name="Anantharaman K."/>
            <person name="Brown C.T."/>
            <person name="Hug L.A."/>
            <person name="Sharon I."/>
            <person name="Castelle C.J."/>
            <person name="Probst A.J."/>
            <person name="Thomas B.C."/>
            <person name="Singh A."/>
            <person name="Wilkins M.J."/>
            <person name="Karaoz U."/>
            <person name="Brodie E.L."/>
            <person name="Williams K.H."/>
            <person name="Hubbard S.S."/>
            <person name="Banfield J.F."/>
        </authorList>
    </citation>
    <scope>NUCLEOTIDE SEQUENCE [LARGE SCALE GENOMIC DNA]</scope>
</reference>
<protein>
    <submittedName>
        <fullName evidence="5">Uncharacterized protein</fullName>
    </submittedName>
</protein>
<keyword evidence="4" id="KW-0812">Transmembrane</keyword>
<gene>
    <name evidence="5" type="ORF">A2758_02075</name>
</gene>
<dbReference type="EMBL" id="MHVJ01000013">
    <property type="protein sequence ID" value="OHA91235.1"/>
    <property type="molecule type" value="Genomic_DNA"/>
</dbReference>
<feature type="transmembrane region" description="Helical" evidence="4">
    <location>
        <begin position="375"/>
        <end position="395"/>
    </location>
</feature>
<evidence type="ECO:0000256" key="2">
    <source>
        <dbReference type="ARBA" id="ARBA00022803"/>
    </source>
</evidence>
<dbReference type="PROSITE" id="PS50005">
    <property type="entry name" value="TPR"/>
    <property type="match status" value="2"/>
</dbReference>
<keyword evidence="4" id="KW-0472">Membrane</keyword>
<dbReference type="PANTHER" id="PTHR44227:SF3">
    <property type="entry name" value="PROTEIN O-MANNOSYL-TRANSFERASE TMTC4"/>
    <property type="match status" value="1"/>
</dbReference>
<feature type="transmembrane region" description="Helical" evidence="4">
    <location>
        <begin position="21"/>
        <end position="40"/>
    </location>
</feature>
<proteinExistence type="predicted"/>
<feature type="transmembrane region" description="Helical" evidence="4">
    <location>
        <begin position="297"/>
        <end position="317"/>
    </location>
</feature>